<dbReference type="Pfam" id="PF01261">
    <property type="entry name" value="AP_endonuc_2"/>
    <property type="match status" value="1"/>
</dbReference>
<dbReference type="InterPro" id="IPR050312">
    <property type="entry name" value="IolE/XylAMocC-like"/>
</dbReference>
<proteinExistence type="predicted"/>
<evidence type="ECO:0000313" key="2">
    <source>
        <dbReference type="EMBL" id="MFD0853336.1"/>
    </source>
</evidence>
<gene>
    <name evidence="2" type="ORF">ACFQ07_13935</name>
</gene>
<accession>A0ABW3CIG5</accession>
<dbReference type="Gene3D" id="3.20.20.150">
    <property type="entry name" value="Divalent-metal-dependent TIM barrel enzymes"/>
    <property type="match status" value="1"/>
</dbReference>
<sequence length="200" mass="22278">MFDGDRVSFGITPTGWTNDDFPQIGNDIAFEQCVSEMALAGFEGCSVGHKFPADPKEVRRALELRGLRVSEPWSSTYFTAPGMRERTLRMFREQMDFMRAVGGKEIVVAELARAVHQQPVALRANKPVFDDAEWELLLTGLNQIGEMAAADGMRVCYHHHMGTGVQTRREVDRLLAGTDPAHLHLLLDTGHLAWSGDDPL</sequence>
<evidence type="ECO:0000259" key="1">
    <source>
        <dbReference type="Pfam" id="PF01261"/>
    </source>
</evidence>
<dbReference type="PANTHER" id="PTHR12110:SF41">
    <property type="entry name" value="INOSOSE DEHYDRATASE"/>
    <property type="match status" value="1"/>
</dbReference>
<keyword evidence="3" id="KW-1185">Reference proteome</keyword>
<protein>
    <submittedName>
        <fullName evidence="2">TIM barrel protein</fullName>
    </submittedName>
</protein>
<reference evidence="3" key="1">
    <citation type="journal article" date="2019" name="Int. J. Syst. Evol. Microbiol.">
        <title>The Global Catalogue of Microorganisms (GCM) 10K type strain sequencing project: providing services to taxonomists for standard genome sequencing and annotation.</title>
        <authorList>
            <consortium name="The Broad Institute Genomics Platform"/>
            <consortium name="The Broad Institute Genome Sequencing Center for Infectious Disease"/>
            <person name="Wu L."/>
            <person name="Ma J."/>
        </authorList>
    </citation>
    <scope>NUCLEOTIDE SEQUENCE [LARGE SCALE GENOMIC DNA]</scope>
    <source>
        <strain evidence="3">JCM 31696</strain>
    </source>
</reference>
<feature type="non-terminal residue" evidence="2">
    <location>
        <position position="200"/>
    </location>
</feature>
<dbReference type="Proteomes" id="UP001597083">
    <property type="component" value="Unassembled WGS sequence"/>
</dbReference>
<dbReference type="EMBL" id="JBHTIR010002080">
    <property type="protein sequence ID" value="MFD0853336.1"/>
    <property type="molecule type" value="Genomic_DNA"/>
</dbReference>
<evidence type="ECO:0000313" key="3">
    <source>
        <dbReference type="Proteomes" id="UP001597083"/>
    </source>
</evidence>
<name>A0ABW3CIG5_9ACTN</name>
<feature type="domain" description="Xylose isomerase-like TIM barrel" evidence="1">
    <location>
        <begin position="38"/>
        <end position="198"/>
    </location>
</feature>
<dbReference type="PANTHER" id="PTHR12110">
    <property type="entry name" value="HYDROXYPYRUVATE ISOMERASE"/>
    <property type="match status" value="1"/>
</dbReference>
<comment type="caution">
    <text evidence="2">The sequence shown here is derived from an EMBL/GenBank/DDBJ whole genome shotgun (WGS) entry which is preliminary data.</text>
</comment>
<dbReference type="InterPro" id="IPR036237">
    <property type="entry name" value="Xyl_isomerase-like_sf"/>
</dbReference>
<dbReference type="SUPFAM" id="SSF51658">
    <property type="entry name" value="Xylose isomerase-like"/>
    <property type="match status" value="1"/>
</dbReference>
<organism evidence="2 3">
    <name type="scientific">Actinomadura adrarensis</name>
    <dbReference type="NCBI Taxonomy" id="1819600"/>
    <lineage>
        <taxon>Bacteria</taxon>
        <taxon>Bacillati</taxon>
        <taxon>Actinomycetota</taxon>
        <taxon>Actinomycetes</taxon>
        <taxon>Streptosporangiales</taxon>
        <taxon>Thermomonosporaceae</taxon>
        <taxon>Actinomadura</taxon>
    </lineage>
</organism>
<dbReference type="InterPro" id="IPR013022">
    <property type="entry name" value="Xyl_isomerase-like_TIM-brl"/>
</dbReference>